<dbReference type="KEGG" id="oai:OLEAN_C34660"/>
<keyword evidence="2" id="KW-0805">Transcription regulation</keyword>
<feature type="domain" description="HTH lysR-type" evidence="5">
    <location>
        <begin position="1"/>
        <end position="59"/>
    </location>
</feature>
<sequence length="311" mass="35237">MNNYKLLPALISVLTTRNLTESAKDLNVTQSAMSKTLSQIRQAFDDEILIREGSQFVLTFRGEQLKARLPVLMQQLDDLYLPNTLNLTSCCRVFRFASSDYVAQAVFPEILKQVEKEAPNIGIEYLMWGKEKLVDASINQLDLVTSIIDTVPENLYGQLMAEDQSVVIISASHALADQPLLLEDYLSARHILISGGGDKDSLIDQALKIKGQERKIIAQVPFFQSAIELLLSTNSMLTVPLHIAAEFSKTHTLKIKPLPVSVKPHKYYLLWHAKYQQDFEHAWLRDLCLPILKNHLETRIQQGMKLLHDSQ</sequence>
<dbReference type="GO" id="GO:0003700">
    <property type="term" value="F:DNA-binding transcription factor activity"/>
    <property type="evidence" value="ECO:0007669"/>
    <property type="project" value="InterPro"/>
</dbReference>
<dbReference type="STRING" id="698738.OLEAN_C34660"/>
<dbReference type="GO" id="GO:0003677">
    <property type="term" value="F:DNA binding"/>
    <property type="evidence" value="ECO:0007669"/>
    <property type="project" value="UniProtKB-KW"/>
</dbReference>
<dbReference type="Pfam" id="PF00126">
    <property type="entry name" value="HTH_1"/>
    <property type="match status" value="1"/>
</dbReference>
<evidence type="ECO:0000256" key="1">
    <source>
        <dbReference type="ARBA" id="ARBA00009437"/>
    </source>
</evidence>
<name>R4YRD0_OLEAN</name>
<evidence type="ECO:0000256" key="3">
    <source>
        <dbReference type="ARBA" id="ARBA00023125"/>
    </source>
</evidence>
<evidence type="ECO:0000313" key="6">
    <source>
        <dbReference type="EMBL" id="CCK77642.1"/>
    </source>
</evidence>
<dbReference type="PROSITE" id="PS50931">
    <property type="entry name" value="HTH_LYSR"/>
    <property type="match status" value="1"/>
</dbReference>
<dbReference type="HOGENOM" id="CLU_039613_39_2_6"/>
<dbReference type="Gene3D" id="1.10.10.10">
    <property type="entry name" value="Winged helix-like DNA-binding domain superfamily/Winged helix DNA-binding domain"/>
    <property type="match status" value="1"/>
</dbReference>
<dbReference type="SUPFAM" id="SSF53850">
    <property type="entry name" value="Periplasmic binding protein-like II"/>
    <property type="match status" value="1"/>
</dbReference>
<evidence type="ECO:0000256" key="4">
    <source>
        <dbReference type="ARBA" id="ARBA00023163"/>
    </source>
</evidence>
<keyword evidence="7" id="KW-1185">Reference proteome</keyword>
<comment type="similarity">
    <text evidence="1">Belongs to the LysR transcriptional regulatory family.</text>
</comment>
<dbReference type="SUPFAM" id="SSF46785">
    <property type="entry name" value="Winged helix' DNA-binding domain"/>
    <property type="match status" value="1"/>
</dbReference>
<keyword evidence="3" id="KW-0238">DNA-binding</keyword>
<dbReference type="InterPro" id="IPR005119">
    <property type="entry name" value="LysR_subst-bd"/>
</dbReference>
<organism evidence="6 7">
    <name type="scientific">Oleispira antarctica RB-8</name>
    <dbReference type="NCBI Taxonomy" id="698738"/>
    <lineage>
        <taxon>Bacteria</taxon>
        <taxon>Pseudomonadati</taxon>
        <taxon>Pseudomonadota</taxon>
        <taxon>Gammaproteobacteria</taxon>
        <taxon>Oceanospirillales</taxon>
        <taxon>Oceanospirillaceae</taxon>
        <taxon>Oleispira</taxon>
    </lineage>
</organism>
<dbReference type="PANTHER" id="PTHR30118:SF15">
    <property type="entry name" value="TRANSCRIPTIONAL REGULATORY PROTEIN"/>
    <property type="match status" value="1"/>
</dbReference>
<dbReference type="PATRIC" id="fig|698738.3.peg.3606"/>
<dbReference type="PANTHER" id="PTHR30118">
    <property type="entry name" value="HTH-TYPE TRANSCRIPTIONAL REGULATOR LEUO-RELATED"/>
    <property type="match status" value="1"/>
</dbReference>
<dbReference type="Pfam" id="PF03466">
    <property type="entry name" value="LysR_substrate"/>
    <property type="match status" value="1"/>
</dbReference>
<dbReference type="InterPro" id="IPR000847">
    <property type="entry name" value="LysR_HTH_N"/>
</dbReference>
<dbReference type="Proteomes" id="UP000032749">
    <property type="component" value="Chromosome"/>
</dbReference>
<dbReference type="CDD" id="cd08417">
    <property type="entry name" value="PBP2_Nitroaromatics_like"/>
    <property type="match status" value="1"/>
</dbReference>
<evidence type="ECO:0000259" key="5">
    <source>
        <dbReference type="PROSITE" id="PS50931"/>
    </source>
</evidence>
<keyword evidence="4" id="KW-0804">Transcription</keyword>
<protein>
    <submittedName>
        <fullName evidence="6">Transcriptional regulator, LysR family</fullName>
    </submittedName>
</protein>
<proteinExistence type="inferred from homology"/>
<dbReference type="EMBL" id="FO203512">
    <property type="protein sequence ID" value="CCK77642.1"/>
    <property type="molecule type" value="Genomic_DNA"/>
</dbReference>
<dbReference type="Gene3D" id="3.40.190.10">
    <property type="entry name" value="Periplasmic binding protein-like II"/>
    <property type="match status" value="2"/>
</dbReference>
<reference evidence="6 7" key="1">
    <citation type="journal article" date="2013" name="Nat. Commun.">
        <title>Genome sequence and functional genomic analysis of the oil-degrading bacterium Oleispira antarctica.</title>
        <authorList>
            <person name="Kube M."/>
            <person name="Chernikova T.N."/>
            <person name="Al-Ramahi Y."/>
            <person name="Beloqui A."/>
            <person name="Lopez-Cortez N."/>
            <person name="Guazzaroni M.E."/>
            <person name="Heipieper H.J."/>
            <person name="Klages S."/>
            <person name="Kotsyurbenko O.R."/>
            <person name="Langer I."/>
            <person name="Nechitaylo T.Y."/>
            <person name="Lunsdorf H."/>
            <person name="Fernandez M."/>
            <person name="Juarez S."/>
            <person name="Ciordia S."/>
            <person name="Singer A."/>
            <person name="Kagan O."/>
            <person name="Egorova O."/>
            <person name="Petit P.A."/>
            <person name="Stogios P."/>
            <person name="Kim Y."/>
            <person name="Tchigvintsev A."/>
            <person name="Flick R."/>
            <person name="Denaro R."/>
            <person name="Genovese M."/>
            <person name="Albar J.P."/>
            <person name="Reva O.N."/>
            <person name="Martinez-Gomariz M."/>
            <person name="Tran H."/>
            <person name="Ferrer M."/>
            <person name="Savchenko A."/>
            <person name="Yakunin A.F."/>
            <person name="Yakimov M.M."/>
            <person name="Golyshina O.V."/>
            <person name="Reinhardt R."/>
            <person name="Golyshin P.N."/>
        </authorList>
    </citation>
    <scope>NUCLEOTIDE SEQUENCE [LARGE SCALE GENOMIC DNA]</scope>
</reference>
<accession>R4YRD0</accession>
<dbReference type="InterPro" id="IPR050389">
    <property type="entry name" value="LysR-type_TF"/>
</dbReference>
<dbReference type="InterPro" id="IPR036388">
    <property type="entry name" value="WH-like_DNA-bd_sf"/>
</dbReference>
<dbReference type="OrthoDB" id="8839911at2"/>
<dbReference type="AlphaFoldDB" id="R4YRD0"/>
<evidence type="ECO:0000256" key="2">
    <source>
        <dbReference type="ARBA" id="ARBA00023015"/>
    </source>
</evidence>
<evidence type="ECO:0000313" key="7">
    <source>
        <dbReference type="Proteomes" id="UP000032749"/>
    </source>
</evidence>
<dbReference type="InterPro" id="IPR037402">
    <property type="entry name" value="YidZ_PBP2"/>
</dbReference>
<gene>
    <name evidence="6" type="ORF">OLEAN_C34660</name>
</gene>
<dbReference type="InterPro" id="IPR036390">
    <property type="entry name" value="WH_DNA-bd_sf"/>
</dbReference>